<evidence type="ECO:0000313" key="2">
    <source>
        <dbReference type="Proteomes" id="UP001193081"/>
    </source>
</evidence>
<dbReference type="EMBL" id="SIJK02000095">
    <property type="protein sequence ID" value="MBP1468781.1"/>
    <property type="molecule type" value="Genomic_DNA"/>
</dbReference>
<name>A0ABS4DH54_9CHLR</name>
<proteinExistence type="predicted"/>
<protein>
    <recommendedName>
        <fullName evidence="3">Transposase</fullName>
    </recommendedName>
</protein>
<keyword evidence="2" id="KW-1185">Reference proteome</keyword>
<comment type="caution">
    <text evidence="1">The sequence shown here is derived from an EMBL/GenBank/DDBJ whole genome shotgun (WGS) entry which is preliminary data.</text>
</comment>
<evidence type="ECO:0000313" key="1">
    <source>
        <dbReference type="EMBL" id="MBP1468781.1"/>
    </source>
</evidence>
<reference evidence="1 2" key="1">
    <citation type="submission" date="2021-03" db="EMBL/GenBank/DDBJ databases">
        <authorList>
            <person name="Grouzdev D.S."/>
        </authorList>
    </citation>
    <scope>NUCLEOTIDE SEQUENCE [LARGE SCALE GENOMIC DNA]</scope>
    <source>
        <strain evidence="1 2">M50-1</strain>
    </source>
</reference>
<sequence>MSYRAKRELLAQTAPRYQEAGHQQKSVILDEFVAATGYARKYAIRLLTSPVAAPRPAITRSRERRYGPEVQAALRLA</sequence>
<gene>
    <name evidence="1" type="ORF">EYB53_023930</name>
</gene>
<accession>A0ABS4DH54</accession>
<evidence type="ECO:0008006" key="3">
    <source>
        <dbReference type="Google" id="ProtNLM"/>
    </source>
</evidence>
<organism evidence="1 2">
    <name type="scientific">Candidatus Chloroploca mongolica</name>
    <dbReference type="NCBI Taxonomy" id="2528176"/>
    <lineage>
        <taxon>Bacteria</taxon>
        <taxon>Bacillati</taxon>
        <taxon>Chloroflexota</taxon>
        <taxon>Chloroflexia</taxon>
        <taxon>Chloroflexales</taxon>
        <taxon>Chloroflexineae</taxon>
        <taxon>Oscillochloridaceae</taxon>
        <taxon>Candidatus Chloroploca</taxon>
    </lineage>
</organism>
<feature type="non-terminal residue" evidence="1">
    <location>
        <position position="77"/>
    </location>
</feature>
<dbReference type="Proteomes" id="UP001193081">
    <property type="component" value="Unassembled WGS sequence"/>
</dbReference>